<name>A0A816A1M4_9BILA</name>
<keyword evidence="6" id="KW-1185">Reference proteome</keyword>
<dbReference type="EMBL" id="CAJOBC010099769">
    <property type="protein sequence ID" value="CAF4462777.1"/>
    <property type="molecule type" value="Genomic_DNA"/>
</dbReference>
<evidence type="ECO:0000313" key="4">
    <source>
        <dbReference type="EMBL" id="CAF3728961.1"/>
    </source>
</evidence>
<protein>
    <recommendedName>
        <fullName evidence="1">Alcohol dehydrogenase-like N-terminal domain-containing protein</fullName>
    </recommendedName>
</protein>
<evidence type="ECO:0000313" key="2">
    <source>
        <dbReference type="EMBL" id="CAF0955666.1"/>
    </source>
</evidence>
<organism evidence="3 6">
    <name type="scientific">Didymodactylos carnosus</name>
    <dbReference type="NCBI Taxonomy" id="1234261"/>
    <lineage>
        <taxon>Eukaryota</taxon>
        <taxon>Metazoa</taxon>
        <taxon>Spiralia</taxon>
        <taxon>Gnathifera</taxon>
        <taxon>Rotifera</taxon>
        <taxon>Eurotatoria</taxon>
        <taxon>Bdelloidea</taxon>
        <taxon>Philodinida</taxon>
        <taxon>Philodinidae</taxon>
        <taxon>Didymodactylos</taxon>
    </lineage>
</organism>
<dbReference type="InterPro" id="IPR052585">
    <property type="entry name" value="Lipid_raft_assoc_Zn_ADH"/>
</dbReference>
<dbReference type="Proteomes" id="UP000681722">
    <property type="component" value="Unassembled WGS sequence"/>
</dbReference>
<dbReference type="EMBL" id="CAJOBA010004966">
    <property type="protein sequence ID" value="CAF3728961.1"/>
    <property type="molecule type" value="Genomic_DNA"/>
</dbReference>
<feature type="domain" description="Alcohol dehydrogenase-like N-terminal" evidence="1">
    <location>
        <begin position="39"/>
        <end position="123"/>
    </location>
</feature>
<comment type="caution">
    <text evidence="3">The sequence shown here is derived from an EMBL/GenBank/DDBJ whole genome shotgun (WGS) entry which is preliminary data.</text>
</comment>
<dbReference type="Pfam" id="PF08240">
    <property type="entry name" value="ADH_N"/>
    <property type="match status" value="1"/>
</dbReference>
<feature type="non-terminal residue" evidence="3">
    <location>
        <position position="165"/>
    </location>
</feature>
<dbReference type="Gene3D" id="3.40.50.720">
    <property type="entry name" value="NAD(P)-binding Rossmann-like Domain"/>
    <property type="match status" value="1"/>
</dbReference>
<gene>
    <name evidence="3" type="ORF">GPM918_LOCUS41741</name>
    <name evidence="2" type="ORF">OVA965_LOCUS12369</name>
    <name evidence="5" type="ORF">SRO942_LOCUS42846</name>
    <name evidence="4" type="ORF">TMI583_LOCUS12373</name>
</gene>
<dbReference type="PANTHER" id="PTHR43482">
    <property type="entry name" value="PROTEIN AST1-RELATED"/>
    <property type="match status" value="1"/>
</dbReference>
<reference evidence="3" key="1">
    <citation type="submission" date="2021-02" db="EMBL/GenBank/DDBJ databases">
        <authorList>
            <person name="Nowell W R."/>
        </authorList>
    </citation>
    <scope>NUCLEOTIDE SEQUENCE</scope>
</reference>
<accession>A0A816A1M4</accession>
<dbReference type="InterPro" id="IPR011032">
    <property type="entry name" value="GroES-like_sf"/>
</dbReference>
<dbReference type="Gene3D" id="3.90.180.10">
    <property type="entry name" value="Medium-chain alcohol dehydrogenases, catalytic domain"/>
    <property type="match status" value="1"/>
</dbReference>
<proteinExistence type="predicted"/>
<dbReference type="Proteomes" id="UP000677228">
    <property type="component" value="Unassembled WGS sequence"/>
</dbReference>
<evidence type="ECO:0000313" key="3">
    <source>
        <dbReference type="EMBL" id="CAF1590821.1"/>
    </source>
</evidence>
<dbReference type="EMBL" id="CAJNOQ010033614">
    <property type="protein sequence ID" value="CAF1590821.1"/>
    <property type="molecule type" value="Genomic_DNA"/>
</dbReference>
<evidence type="ECO:0000313" key="6">
    <source>
        <dbReference type="Proteomes" id="UP000663829"/>
    </source>
</evidence>
<dbReference type="Proteomes" id="UP000682733">
    <property type="component" value="Unassembled WGS sequence"/>
</dbReference>
<evidence type="ECO:0000313" key="5">
    <source>
        <dbReference type="EMBL" id="CAF4462777.1"/>
    </source>
</evidence>
<evidence type="ECO:0000259" key="1">
    <source>
        <dbReference type="Pfam" id="PF08240"/>
    </source>
</evidence>
<dbReference type="PANTHER" id="PTHR43482:SF1">
    <property type="entry name" value="PROTEIN AST1-RELATED"/>
    <property type="match status" value="1"/>
</dbReference>
<sequence length="165" mass="17532">MSADSIPKKQKCLSWVKADAQPFKLTDSAPVVQPTDLSEKEVLIQNYVAGLNPVDWKMAENNWGHIKLPSVTGYDISGKVVSVGNSVKQFKVGDEVFGMLSLKTGGGFQQYSVADEGNIVKKPSSASHEQAGSLGIAFLSALDGLQHVKHKMNDATVFIPGGSGG</sequence>
<dbReference type="AlphaFoldDB" id="A0A816A1M4"/>
<dbReference type="OrthoDB" id="48317at2759"/>
<dbReference type="InterPro" id="IPR013154">
    <property type="entry name" value="ADH-like_N"/>
</dbReference>
<dbReference type="Proteomes" id="UP000663829">
    <property type="component" value="Unassembled WGS sequence"/>
</dbReference>
<dbReference type="EMBL" id="CAJNOK010004961">
    <property type="protein sequence ID" value="CAF0955666.1"/>
    <property type="molecule type" value="Genomic_DNA"/>
</dbReference>
<dbReference type="SUPFAM" id="SSF50129">
    <property type="entry name" value="GroES-like"/>
    <property type="match status" value="1"/>
</dbReference>